<evidence type="ECO:0000313" key="2">
    <source>
        <dbReference type="Proteomes" id="UP001151760"/>
    </source>
</evidence>
<proteinExistence type="predicted"/>
<dbReference type="EMBL" id="BQNB010011999">
    <property type="protein sequence ID" value="GJS97897.1"/>
    <property type="molecule type" value="Genomic_DNA"/>
</dbReference>
<keyword evidence="2" id="KW-1185">Reference proteome</keyword>
<accession>A0ABQ5A9F2</accession>
<comment type="caution">
    <text evidence="1">The sequence shown here is derived from an EMBL/GenBank/DDBJ whole genome shotgun (WGS) entry which is preliminary data.</text>
</comment>
<sequence length="165" mass="18820">MIPTETSVREHLRRNSGQHNGFSLTFLGWIQNPRSTPNYGKKIGIGDVLRLWDSRGAHNFAQPNAGTGSEVVSDLPDEFQEGDMVDALSRVVEQKSLGNWKELDNKSEDRKVERDAEREGEPNILATFGSDRGITIWDPKINFLDITLRTRWFLNEWGVIRPWLG</sequence>
<organism evidence="1 2">
    <name type="scientific">Tanacetum coccineum</name>
    <dbReference type="NCBI Taxonomy" id="301880"/>
    <lineage>
        <taxon>Eukaryota</taxon>
        <taxon>Viridiplantae</taxon>
        <taxon>Streptophyta</taxon>
        <taxon>Embryophyta</taxon>
        <taxon>Tracheophyta</taxon>
        <taxon>Spermatophyta</taxon>
        <taxon>Magnoliopsida</taxon>
        <taxon>eudicotyledons</taxon>
        <taxon>Gunneridae</taxon>
        <taxon>Pentapetalae</taxon>
        <taxon>asterids</taxon>
        <taxon>campanulids</taxon>
        <taxon>Asterales</taxon>
        <taxon>Asteraceae</taxon>
        <taxon>Asteroideae</taxon>
        <taxon>Anthemideae</taxon>
        <taxon>Anthemidinae</taxon>
        <taxon>Tanacetum</taxon>
    </lineage>
</organism>
<dbReference type="Proteomes" id="UP001151760">
    <property type="component" value="Unassembled WGS sequence"/>
</dbReference>
<gene>
    <name evidence="1" type="ORF">Tco_0819067</name>
</gene>
<protein>
    <submittedName>
        <fullName evidence="1">Uncharacterized protein</fullName>
    </submittedName>
</protein>
<reference evidence="1" key="2">
    <citation type="submission" date="2022-01" db="EMBL/GenBank/DDBJ databases">
        <authorList>
            <person name="Yamashiro T."/>
            <person name="Shiraishi A."/>
            <person name="Satake H."/>
            <person name="Nakayama K."/>
        </authorList>
    </citation>
    <scope>NUCLEOTIDE SEQUENCE</scope>
</reference>
<name>A0ABQ5A9F2_9ASTR</name>
<evidence type="ECO:0000313" key="1">
    <source>
        <dbReference type="EMBL" id="GJS97897.1"/>
    </source>
</evidence>
<reference evidence="1" key="1">
    <citation type="journal article" date="2022" name="Int. J. Mol. Sci.">
        <title>Draft Genome of Tanacetum Coccineum: Genomic Comparison of Closely Related Tanacetum-Family Plants.</title>
        <authorList>
            <person name="Yamashiro T."/>
            <person name="Shiraishi A."/>
            <person name="Nakayama K."/>
            <person name="Satake H."/>
        </authorList>
    </citation>
    <scope>NUCLEOTIDE SEQUENCE</scope>
</reference>